<dbReference type="PANTHER" id="PTHR42813">
    <property type="entry name" value="ZINC-TYPE ALCOHOL DEHYDROGENASE-LIKE"/>
    <property type="match status" value="1"/>
</dbReference>
<dbReference type="Pfam" id="PF08240">
    <property type="entry name" value="ADH_N"/>
    <property type="match status" value="1"/>
</dbReference>
<dbReference type="InterPro" id="IPR036291">
    <property type="entry name" value="NAD(P)-bd_dom_sf"/>
</dbReference>
<evidence type="ECO:0000256" key="1">
    <source>
        <dbReference type="ARBA" id="ARBA00001947"/>
    </source>
</evidence>
<keyword evidence="8" id="KW-1185">Reference proteome</keyword>
<dbReference type="GO" id="GO:0046872">
    <property type="term" value="F:metal ion binding"/>
    <property type="evidence" value="ECO:0007669"/>
    <property type="project" value="UniProtKB-KW"/>
</dbReference>
<dbReference type="AlphaFoldDB" id="A0A7W9Y9M7"/>
<dbReference type="SUPFAM" id="SSF51735">
    <property type="entry name" value="NAD(P)-binding Rossmann-fold domains"/>
    <property type="match status" value="1"/>
</dbReference>
<accession>A0A7W9Y9M7</accession>
<dbReference type="EMBL" id="JACHEG010000006">
    <property type="protein sequence ID" value="MBB6164580.1"/>
    <property type="molecule type" value="Genomic_DNA"/>
</dbReference>
<dbReference type="CDD" id="cd08283">
    <property type="entry name" value="FDH_like_1"/>
    <property type="match status" value="1"/>
</dbReference>
<evidence type="ECO:0000256" key="2">
    <source>
        <dbReference type="ARBA" id="ARBA00022723"/>
    </source>
</evidence>
<keyword evidence="2" id="KW-0479">Metal-binding</keyword>
<evidence type="ECO:0000259" key="6">
    <source>
        <dbReference type="Pfam" id="PF08240"/>
    </source>
</evidence>
<comment type="cofactor">
    <cofactor evidence="1">
        <name>Zn(2+)</name>
        <dbReference type="ChEBI" id="CHEBI:29105"/>
    </cofactor>
</comment>
<name>A0A7W9Y9M7_9HYPH</name>
<comment type="caution">
    <text evidence="7">The sequence shown here is derived from an EMBL/GenBank/DDBJ whole genome shotgun (WGS) entry which is preliminary data.</text>
</comment>
<organism evidence="7 8">
    <name type="scientific">Rhizobium wenxiniae</name>
    <dbReference type="NCBI Taxonomy" id="1737357"/>
    <lineage>
        <taxon>Bacteria</taxon>
        <taxon>Pseudomonadati</taxon>
        <taxon>Pseudomonadota</taxon>
        <taxon>Alphaproteobacteria</taxon>
        <taxon>Hyphomicrobiales</taxon>
        <taxon>Rhizobiaceae</taxon>
        <taxon>Rhizobium/Agrobacterium group</taxon>
        <taxon>Rhizobium</taxon>
    </lineage>
</organism>
<evidence type="ECO:0000313" key="8">
    <source>
        <dbReference type="Proteomes" id="UP000547879"/>
    </source>
</evidence>
<evidence type="ECO:0000259" key="5">
    <source>
        <dbReference type="Pfam" id="PF00107"/>
    </source>
</evidence>
<feature type="region of interest" description="Disordered" evidence="4">
    <location>
        <begin position="1"/>
        <end position="20"/>
    </location>
</feature>
<gene>
    <name evidence="7" type="ORF">HNQ72_004425</name>
</gene>
<reference evidence="7 8" key="1">
    <citation type="submission" date="2020-08" db="EMBL/GenBank/DDBJ databases">
        <title>Genomic Encyclopedia of Type Strains, Phase IV (KMG-IV): sequencing the most valuable type-strain genomes for metagenomic binning, comparative biology and taxonomic classification.</title>
        <authorList>
            <person name="Goeker M."/>
        </authorList>
    </citation>
    <scope>NUCLEOTIDE SEQUENCE [LARGE SCALE GENOMIC DNA]</scope>
    <source>
        <strain evidence="7 8">DSM 100734</strain>
    </source>
</reference>
<feature type="domain" description="Alcohol dehydrogenase-like C-terminal" evidence="5">
    <location>
        <begin position="222"/>
        <end position="293"/>
    </location>
</feature>
<keyword evidence="3" id="KW-0862">Zinc</keyword>
<dbReference type="Gene3D" id="3.40.50.720">
    <property type="entry name" value="NAD(P)-binding Rossmann-like Domain"/>
    <property type="match status" value="1"/>
</dbReference>
<dbReference type="Pfam" id="PF00107">
    <property type="entry name" value="ADH_zinc_N"/>
    <property type="match status" value="1"/>
</dbReference>
<dbReference type="InterPro" id="IPR013154">
    <property type="entry name" value="ADH-like_N"/>
</dbReference>
<evidence type="ECO:0000256" key="3">
    <source>
        <dbReference type="ARBA" id="ARBA00022833"/>
    </source>
</evidence>
<dbReference type="Gene3D" id="3.90.180.10">
    <property type="entry name" value="Medium-chain alcohol dehydrogenases, catalytic domain"/>
    <property type="match status" value="1"/>
</dbReference>
<evidence type="ECO:0000313" key="7">
    <source>
        <dbReference type="EMBL" id="MBB6164580.1"/>
    </source>
</evidence>
<feature type="domain" description="Alcohol dehydrogenase-like N-terminal" evidence="6">
    <location>
        <begin position="50"/>
        <end position="182"/>
    </location>
</feature>
<dbReference type="InterPro" id="IPR013149">
    <property type="entry name" value="ADH-like_C"/>
</dbReference>
<dbReference type="InterPro" id="IPR011032">
    <property type="entry name" value="GroES-like_sf"/>
</dbReference>
<sequence>MAVPAQRSASEIKPSSFLQQPQEKAMRALVWHGKEDIRCDTVTDPEIEHPRDAIIKVTSCAICGSDLHLFHNFIPAMKPGDIMGHEMMGEVVETGSEMNGSLKKGDRIVVPFTINCGDCDQCKRGNFSVCERTNRNKEMADKAFGHTTAGLFGYTHLTGGYPGGQAEYLRVPFADKTHIKVPDSLTDEQVLFLGDIFPTGWQAAAQCDIEPTDTVVVWGCGPVGQMTIRSAVLLGAKQVVAIDCIPERLSMAEAGGAITINFEHESVVERLNELTDGKGPEKCIDAVGLESHVSMGQPDTLLDRAKQVVMLESDRPHVLREMIYVCRPGGIISIPGVYGGLVDKIPMGPAMNKSLTFRMGQTHVRRWTDDLLRRIEEGQIDPSFVITHTVGLEEGPEMYKVFRDKKDSCIKVVLKP</sequence>
<dbReference type="SUPFAM" id="SSF50129">
    <property type="entry name" value="GroES-like"/>
    <property type="match status" value="1"/>
</dbReference>
<dbReference type="PANTHER" id="PTHR42813:SF2">
    <property type="entry name" value="DEHYDROGENASE, ZINC-CONTAINING, PUTATIVE (AFU_ORTHOLOGUE AFUA_2G02810)-RELATED"/>
    <property type="match status" value="1"/>
</dbReference>
<dbReference type="Proteomes" id="UP000547879">
    <property type="component" value="Unassembled WGS sequence"/>
</dbReference>
<evidence type="ECO:0000256" key="4">
    <source>
        <dbReference type="SAM" id="MobiDB-lite"/>
    </source>
</evidence>
<proteinExistence type="predicted"/>
<protein>
    <submittedName>
        <fullName evidence="7">Threonine dehydrogenase-like Zn-dependent dehydrogenase</fullName>
    </submittedName>
</protein>